<comment type="caution">
    <text evidence="1">The sequence shown here is derived from an EMBL/GenBank/DDBJ whole genome shotgun (WGS) entry which is preliminary data.</text>
</comment>
<dbReference type="Proteomes" id="UP001234297">
    <property type="component" value="Chromosome 1"/>
</dbReference>
<keyword evidence="2" id="KW-1185">Reference proteome</keyword>
<protein>
    <submittedName>
        <fullName evidence="1">Uncharacterized protein</fullName>
    </submittedName>
</protein>
<accession>A0ACC2MTT2</accession>
<sequence>MKKKEISVAFYVETDAARKDKEGGDLGAVLLWWDSGDFRWGLLSMLESLMAVIYCAHLDEPKKKSKMDFDAVNLNEIPNIISTNGPYILSLITITHNDVHYEDLDADNEVLGVDHTVDHDELNLSTMLGPSSSTQEPMAPEFIDISWVNEAVASQWVQQQSSGAKSVDLVVGAQYANKDDLISAIKMFHLNAHAEYKVTHSNSTRLILKCARFLPITALVQLMFYRVNSYFAVRREQGEAPLHSNALLTTTIEDKLTGLRVKANGHELTSRSDLAWGPLSINTVVVDDWPRNRLSLLRASGNSPGERGNENFKKFVSRKTPLSLICLCQRIRILRSLTTPSSNEHPSLSFIENPGLLPNPISTSTGIVDLGHLCIGWYSRSGSRVWSPDVIRPFFFSGHGGTIAKPSTVFSLQQTFLLLTY</sequence>
<organism evidence="1 2">
    <name type="scientific">Persea americana</name>
    <name type="common">Avocado</name>
    <dbReference type="NCBI Taxonomy" id="3435"/>
    <lineage>
        <taxon>Eukaryota</taxon>
        <taxon>Viridiplantae</taxon>
        <taxon>Streptophyta</taxon>
        <taxon>Embryophyta</taxon>
        <taxon>Tracheophyta</taxon>
        <taxon>Spermatophyta</taxon>
        <taxon>Magnoliopsida</taxon>
        <taxon>Magnoliidae</taxon>
        <taxon>Laurales</taxon>
        <taxon>Lauraceae</taxon>
        <taxon>Persea</taxon>
    </lineage>
</organism>
<evidence type="ECO:0000313" key="2">
    <source>
        <dbReference type="Proteomes" id="UP001234297"/>
    </source>
</evidence>
<dbReference type="EMBL" id="CM056809">
    <property type="protein sequence ID" value="KAJ8648831.1"/>
    <property type="molecule type" value="Genomic_DNA"/>
</dbReference>
<name>A0ACC2MTT2_PERAE</name>
<reference evidence="1 2" key="1">
    <citation type="journal article" date="2022" name="Hortic Res">
        <title>A haplotype resolved chromosomal level avocado genome allows analysis of novel avocado genes.</title>
        <authorList>
            <person name="Nath O."/>
            <person name="Fletcher S.J."/>
            <person name="Hayward A."/>
            <person name="Shaw L.M."/>
            <person name="Masouleh A.K."/>
            <person name="Furtado A."/>
            <person name="Henry R.J."/>
            <person name="Mitter N."/>
        </authorList>
    </citation>
    <scope>NUCLEOTIDE SEQUENCE [LARGE SCALE GENOMIC DNA]</scope>
    <source>
        <strain evidence="2">cv. Hass</strain>
    </source>
</reference>
<gene>
    <name evidence="1" type="ORF">MRB53_001854</name>
</gene>
<evidence type="ECO:0000313" key="1">
    <source>
        <dbReference type="EMBL" id="KAJ8648831.1"/>
    </source>
</evidence>
<proteinExistence type="predicted"/>